<dbReference type="SUPFAM" id="SSF54427">
    <property type="entry name" value="NTF2-like"/>
    <property type="match status" value="1"/>
</dbReference>
<sequence length="143" mass="15990">MSIAAELLQLHLRWLVDDNRQWQELIADDIVWDLPYAPSLGHPLRLEGREAVLGHVAWFIGAVKDFRFFDAVVTATADPHHAVARVRAEGLIPSTGRTYRQEYVVFLTARDGHISHLREYFDPVQAALALDAPIAGVPSRSIG</sequence>
<evidence type="ECO:0000313" key="2">
    <source>
        <dbReference type="EMBL" id="CAG2142854.1"/>
    </source>
</evidence>
<feature type="domain" description="SnoaL-like" evidence="1">
    <location>
        <begin position="19"/>
        <end position="115"/>
    </location>
</feature>
<dbReference type="EMBL" id="CAJPUY010000009">
    <property type="protein sequence ID" value="CAG2142854.1"/>
    <property type="molecule type" value="Genomic_DNA"/>
</dbReference>
<name>A0A916IU15_9BURK</name>
<dbReference type="InterPro" id="IPR037401">
    <property type="entry name" value="SnoaL-like"/>
</dbReference>
<comment type="caution">
    <text evidence="2">The sequence shown here is derived from an EMBL/GenBank/DDBJ whole genome shotgun (WGS) entry which is preliminary data.</text>
</comment>
<proteinExistence type="predicted"/>
<dbReference type="Proteomes" id="UP000672934">
    <property type="component" value="Unassembled WGS sequence"/>
</dbReference>
<organism evidence="2 3">
    <name type="scientific">Cupriavidus yeoncheonensis</name>
    <dbReference type="NCBI Taxonomy" id="1462994"/>
    <lineage>
        <taxon>Bacteria</taxon>
        <taxon>Pseudomonadati</taxon>
        <taxon>Pseudomonadota</taxon>
        <taxon>Betaproteobacteria</taxon>
        <taxon>Burkholderiales</taxon>
        <taxon>Burkholderiaceae</taxon>
        <taxon>Cupriavidus</taxon>
    </lineage>
</organism>
<accession>A0A916IU15</accession>
<reference evidence="2" key="1">
    <citation type="submission" date="2021-03" db="EMBL/GenBank/DDBJ databases">
        <authorList>
            <person name="Peeters C."/>
        </authorList>
    </citation>
    <scope>NUCLEOTIDE SEQUENCE</scope>
    <source>
        <strain evidence="2">LMG 31506</strain>
    </source>
</reference>
<dbReference type="InterPro" id="IPR032710">
    <property type="entry name" value="NTF2-like_dom_sf"/>
</dbReference>
<protein>
    <recommendedName>
        <fullName evidence="1">SnoaL-like domain-containing protein</fullName>
    </recommendedName>
</protein>
<keyword evidence="3" id="KW-1185">Reference proteome</keyword>
<evidence type="ECO:0000259" key="1">
    <source>
        <dbReference type="Pfam" id="PF12680"/>
    </source>
</evidence>
<dbReference type="AlphaFoldDB" id="A0A916IU15"/>
<dbReference type="RefSeq" id="WP_211947682.1">
    <property type="nucleotide sequence ID" value="NZ_CAJPUY010000009.1"/>
</dbReference>
<dbReference type="CDD" id="cd00531">
    <property type="entry name" value="NTF2_like"/>
    <property type="match status" value="1"/>
</dbReference>
<dbReference type="Pfam" id="PF12680">
    <property type="entry name" value="SnoaL_2"/>
    <property type="match status" value="1"/>
</dbReference>
<evidence type="ECO:0000313" key="3">
    <source>
        <dbReference type="Proteomes" id="UP000672934"/>
    </source>
</evidence>
<dbReference type="Gene3D" id="3.10.450.50">
    <property type="match status" value="1"/>
</dbReference>
<gene>
    <name evidence="2" type="primary">yesE</name>
    <name evidence="2" type="ORF">LMG31506_02719</name>
</gene>